<keyword evidence="3" id="KW-1185">Reference proteome</keyword>
<organism evidence="2 3">
    <name type="scientific">Flavobacterium chungangensis</name>
    <dbReference type="NCBI Taxonomy" id="2708132"/>
    <lineage>
        <taxon>Bacteria</taxon>
        <taxon>Pseudomonadati</taxon>
        <taxon>Bacteroidota</taxon>
        <taxon>Flavobacteriia</taxon>
        <taxon>Flavobacteriales</taxon>
        <taxon>Flavobacteriaceae</taxon>
        <taxon>Flavobacterium</taxon>
    </lineage>
</organism>
<feature type="transmembrane region" description="Helical" evidence="1">
    <location>
        <begin position="6"/>
        <end position="23"/>
    </location>
</feature>
<keyword evidence="1" id="KW-0472">Membrane</keyword>
<evidence type="ECO:0000313" key="3">
    <source>
        <dbReference type="Proteomes" id="UP001596003"/>
    </source>
</evidence>
<reference evidence="3" key="1">
    <citation type="journal article" date="2019" name="Int. J. Syst. Evol. Microbiol.">
        <title>The Global Catalogue of Microorganisms (GCM) 10K type strain sequencing project: providing services to taxonomists for standard genome sequencing and annotation.</title>
        <authorList>
            <consortium name="The Broad Institute Genomics Platform"/>
            <consortium name="The Broad Institute Genome Sequencing Center for Infectious Disease"/>
            <person name="Wu L."/>
            <person name="Ma J."/>
        </authorList>
    </citation>
    <scope>NUCLEOTIDE SEQUENCE [LARGE SCALE GENOMIC DNA]</scope>
    <source>
        <strain evidence="3">NBRC 103627</strain>
    </source>
</reference>
<protein>
    <submittedName>
        <fullName evidence="2">Uncharacterized protein</fullName>
    </submittedName>
</protein>
<keyword evidence="1" id="KW-0812">Transmembrane</keyword>
<accession>A0ABV8ZL11</accession>
<keyword evidence="1" id="KW-1133">Transmembrane helix</keyword>
<sequence>MSFKKVFIFFSLFFCAIFFWIYINARKENRNDYQFVITEINENVKGNITVDGVEKKFNFANFNSYKIDIQKDDSLVKKAFSKKVYIYRKDKKIDKYNLVLLLNESGTFPIDWQ</sequence>
<evidence type="ECO:0000256" key="1">
    <source>
        <dbReference type="SAM" id="Phobius"/>
    </source>
</evidence>
<evidence type="ECO:0000313" key="2">
    <source>
        <dbReference type="EMBL" id="MFC4479694.1"/>
    </source>
</evidence>
<comment type="caution">
    <text evidence="2">The sequence shown here is derived from an EMBL/GenBank/DDBJ whole genome shotgun (WGS) entry which is preliminary data.</text>
</comment>
<proteinExistence type="predicted"/>
<dbReference type="Proteomes" id="UP001596003">
    <property type="component" value="Unassembled WGS sequence"/>
</dbReference>
<dbReference type="RefSeq" id="WP_379800955.1">
    <property type="nucleotide sequence ID" value="NZ_JBHSFY010000017.1"/>
</dbReference>
<dbReference type="EMBL" id="JBHSFY010000017">
    <property type="protein sequence ID" value="MFC4479694.1"/>
    <property type="molecule type" value="Genomic_DNA"/>
</dbReference>
<gene>
    <name evidence="2" type="ORF">ACFO3N_21645</name>
</gene>
<name>A0ABV8ZL11_9FLAO</name>